<evidence type="ECO:0000259" key="9">
    <source>
        <dbReference type="Pfam" id="PF02781"/>
    </source>
</evidence>
<dbReference type="Pfam" id="PF00479">
    <property type="entry name" value="G6PD_N"/>
    <property type="match status" value="1"/>
</dbReference>
<dbReference type="PRINTS" id="PR00079">
    <property type="entry name" value="G6PDHDRGNASE"/>
</dbReference>
<protein>
    <recommendedName>
        <fullName evidence="7">Glucose-6-phosphate 1-dehydrogenase</fullName>
        <shortName evidence="7">G6PD</shortName>
        <ecNumber evidence="7">1.1.1.49</ecNumber>
    </recommendedName>
</protein>
<organism evidence="10 11">
    <name type="scientific">Candidatus Wallbacteria bacterium HGW-Wallbacteria-1</name>
    <dbReference type="NCBI Taxonomy" id="2013854"/>
    <lineage>
        <taxon>Bacteria</taxon>
        <taxon>Candidatus Walliibacteriota</taxon>
    </lineage>
</organism>
<dbReference type="GO" id="GO:0004345">
    <property type="term" value="F:glucose-6-phosphate dehydrogenase activity"/>
    <property type="evidence" value="ECO:0007669"/>
    <property type="project" value="UniProtKB-UniRule"/>
</dbReference>
<dbReference type="SUPFAM" id="SSF55347">
    <property type="entry name" value="Glyceraldehyde-3-phosphate dehydrogenase-like, C-terminal domain"/>
    <property type="match status" value="1"/>
</dbReference>
<evidence type="ECO:0000256" key="4">
    <source>
        <dbReference type="ARBA" id="ARBA00022857"/>
    </source>
</evidence>
<keyword evidence="5 7" id="KW-0560">Oxidoreductase</keyword>
<dbReference type="AlphaFoldDB" id="A0A2N1PQZ0"/>
<keyword evidence="4 7" id="KW-0521">NADP</keyword>
<evidence type="ECO:0000256" key="6">
    <source>
        <dbReference type="ARBA" id="ARBA00023277"/>
    </source>
</evidence>
<proteinExistence type="inferred from homology"/>
<dbReference type="InterPro" id="IPR036291">
    <property type="entry name" value="NAD(P)-bd_dom_sf"/>
</dbReference>
<evidence type="ECO:0000259" key="8">
    <source>
        <dbReference type="Pfam" id="PF00479"/>
    </source>
</evidence>
<evidence type="ECO:0000256" key="1">
    <source>
        <dbReference type="ARBA" id="ARBA00004937"/>
    </source>
</evidence>
<dbReference type="PROSITE" id="PS00069">
    <property type="entry name" value="G6P_DEHYDROGENASE"/>
    <property type="match status" value="1"/>
</dbReference>
<dbReference type="UniPathway" id="UPA00115">
    <property type="reaction ID" value="UER00408"/>
</dbReference>
<dbReference type="InterPro" id="IPR022674">
    <property type="entry name" value="G6P_DH_NAD-bd"/>
</dbReference>
<comment type="pathway">
    <text evidence="1 7">Carbohydrate degradation; pentose phosphate pathway; D-ribulose 5-phosphate from D-glucose 6-phosphate (oxidative stage): step 1/3.</text>
</comment>
<evidence type="ECO:0000256" key="7">
    <source>
        <dbReference type="HAMAP-Rule" id="MF_00966"/>
    </source>
</evidence>
<dbReference type="Proteomes" id="UP000233256">
    <property type="component" value="Unassembled WGS sequence"/>
</dbReference>
<feature type="binding site" evidence="7">
    <location>
        <position position="299"/>
    </location>
    <ligand>
        <name>substrate</name>
    </ligand>
</feature>
<evidence type="ECO:0000256" key="2">
    <source>
        <dbReference type="ARBA" id="ARBA00009975"/>
    </source>
</evidence>
<dbReference type="HAMAP" id="MF_00966">
    <property type="entry name" value="G6PD"/>
    <property type="match status" value="1"/>
</dbReference>
<dbReference type="EC" id="1.1.1.49" evidence="7"/>
<evidence type="ECO:0000256" key="5">
    <source>
        <dbReference type="ARBA" id="ARBA00023002"/>
    </source>
</evidence>
<feature type="binding site" evidence="7">
    <location>
        <position position="76"/>
    </location>
    <ligand>
        <name>NADP(+)</name>
        <dbReference type="ChEBI" id="CHEBI:58349"/>
    </ligand>
</feature>
<feature type="active site" description="Proton acceptor" evidence="7">
    <location>
        <position position="304"/>
    </location>
</feature>
<accession>A0A2N1PQZ0</accession>
<comment type="caution">
    <text evidence="7">Lacks conserved residue(s) required for the propagation of feature annotation.</text>
</comment>
<feature type="binding site" evidence="7">
    <location>
        <position position="280"/>
    </location>
    <ligand>
        <name>substrate</name>
    </ligand>
</feature>
<dbReference type="PIRSF" id="PIRSF000110">
    <property type="entry name" value="G6PD"/>
    <property type="match status" value="1"/>
</dbReference>
<comment type="function">
    <text evidence="7">Catalyzes the oxidation of glucose 6-phosphate to 6-phosphogluconolactone.</text>
</comment>
<dbReference type="NCBIfam" id="TIGR00871">
    <property type="entry name" value="zwf"/>
    <property type="match status" value="1"/>
</dbReference>
<dbReference type="InterPro" id="IPR019796">
    <property type="entry name" value="G6P_DH_AS"/>
</dbReference>
<feature type="binding site" evidence="7">
    <location>
        <position position="242"/>
    </location>
    <ligand>
        <name>substrate</name>
    </ligand>
</feature>
<comment type="catalytic activity">
    <reaction evidence="7">
        <text>D-glucose 6-phosphate + NADP(+) = 6-phospho-D-glucono-1,5-lactone + NADPH + H(+)</text>
        <dbReference type="Rhea" id="RHEA:15841"/>
        <dbReference type="ChEBI" id="CHEBI:15378"/>
        <dbReference type="ChEBI" id="CHEBI:57783"/>
        <dbReference type="ChEBI" id="CHEBI:57955"/>
        <dbReference type="ChEBI" id="CHEBI:58349"/>
        <dbReference type="ChEBI" id="CHEBI:61548"/>
        <dbReference type="EC" id="1.1.1.49"/>
    </reaction>
</comment>
<gene>
    <name evidence="7 10" type="primary">zwf</name>
    <name evidence="10" type="ORF">CVV64_07765</name>
</gene>
<dbReference type="GO" id="GO:0009051">
    <property type="term" value="P:pentose-phosphate shunt, oxidative branch"/>
    <property type="evidence" value="ECO:0007669"/>
    <property type="project" value="TreeGrafter"/>
</dbReference>
<comment type="caution">
    <text evidence="10">The sequence shown here is derived from an EMBL/GenBank/DDBJ whole genome shotgun (WGS) entry which is preliminary data.</text>
</comment>
<dbReference type="GO" id="GO:0006006">
    <property type="term" value="P:glucose metabolic process"/>
    <property type="evidence" value="ECO:0007669"/>
    <property type="project" value="UniProtKB-KW"/>
</dbReference>
<feature type="domain" description="Glucose-6-phosphate dehydrogenase C-terminal" evidence="9">
    <location>
        <begin position="253"/>
        <end position="546"/>
    </location>
</feature>
<feature type="domain" description="Glucose-6-phosphate dehydrogenase NAD-binding" evidence="8">
    <location>
        <begin position="39"/>
        <end position="251"/>
    </location>
</feature>
<evidence type="ECO:0000313" key="10">
    <source>
        <dbReference type="EMBL" id="PKK90766.1"/>
    </source>
</evidence>
<dbReference type="Gene3D" id="3.40.50.720">
    <property type="entry name" value="NAD(P)-binding Rossmann-like Domain"/>
    <property type="match status" value="1"/>
</dbReference>
<evidence type="ECO:0000256" key="3">
    <source>
        <dbReference type="ARBA" id="ARBA00022526"/>
    </source>
</evidence>
<name>A0A2N1PQZ0_9BACT</name>
<dbReference type="PANTHER" id="PTHR23429">
    <property type="entry name" value="GLUCOSE-6-PHOSPHATE 1-DEHYDROGENASE G6PD"/>
    <property type="match status" value="1"/>
</dbReference>
<dbReference type="GO" id="GO:0050661">
    <property type="term" value="F:NADP binding"/>
    <property type="evidence" value="ECO:0007669"/>
    <property type="project" value="UniProtKB-UniRule"/>
</dbReference>
<keyword evidence="3 7" id="KW-0313">Glucose metabolism</keyword>
<comment type="similarity">
    <text evidence="2 7">Belongs to the glucose-6-phosphate dehydrogenase family.</text>
</comment>
<dbReference type="SUPFAM" id="SSF51735">
    <property type="entry name" value="NAD(P)-binding Rossmann-fold domains"/>
    <property type="match status" value="1"/>
</dbReference>
<reference evidence="10 11" key="1">
    <citation type="journal article" date="2017" name="ISME J.">
        <title>Potential for microbial H2 and metal transformations associated with novel bacteria and archaea in deep terrestrial subsurface sediments.</title>
        <authorList>
            <person name="Hernsdorf A.W."/>
            <person name="Amano Y."/>
            <person name="Miyakawa K."/>
            <person name="Ise K."/>
            <person name="Suzuki Y."/>
            <person name="Anantharaman K."/>
            <person name="Probst A."/>
            <person name="Burstein D."/>
            <person name="Thomas B.C."/>
            <person name="Banfield J.F."/>
        </authorList>
    </citation>
    <scope>NUCLEOTIDE SEQUENCE [LARGE SCALE GENOMIC DNA]</scope>
    <source>
        <strain evidence="10">HGW-Wallbacteria-1</strain>
    </source>
</reference>
<dbReference type="EMBL" id="PGXC01000004">
    <property type="protein sequence ID" value="PKK90766.1"/>
    <property type="molecule type" value="Genomic_DNA"/>
</dbReference>
<keyword evidence="6 7" id="KW-0119">Carbohydrate metabolism</keyword>
<feature type="binding site" evidence="7">
    <location>
        <position position="246"/>
    </location>
    <ligand>
        <name>substrate</name>
    </ligand>
</feature>
<feature type="binding site" evidence="7">
    <location>
        <position position="212"/>
    </location>
    <ligand>
        <name>NADP(+)</name>
        <dbReference type="ChEBI" id="CHEBI:58349"/>
    </ligand>
</feature>
<feature type="binding site" evidence="7">
    <location>
        <position position="404"/>
    </location>
    <ligand>
        <name>substrate</name>
    </ligand>
</feature>
<dbReference type="InterPro" id="IPR022675">
    <property type="entry name" value="G6P_DH_C"/>
</dbReference>
<dbReference type="GO" id="GO:0005829">
    <property type="term" value="C:cytosol"/>
    <property type="evidence" value="ECO:0007669"/>
    <property type="project" value="TreeGrafter"/>
</dbReference>
<dbReference type="Pfam" id="PF02781">
    <property type="entry name" value="G6PD_C"/>
    <property type="match status" value="1"/>
</dbReference>
<sequence>MESETVNSEKPLLPEPYFTGNDNSGLFCIETGAFPVGMVVFGASGDLAFRKIIPALYNLRARSLLPQNFFLLGVGRSGMTSSDFQERACQSIEAAADSPAAKHQQNSEECNFETDRDILMNFVQAIDYISLDYSSAEDYRILAARIEKLSLEFGTKGNLLFYLAVPPSLFKPIVSNLSGVRLLKNSKADSLKRQEENPNGSLKPFSRVIIEKPFGHDSRSAQILSEDLIKYVDESSILRIDHYLGKETVQNILMLRFANTIFEPVWNRHYIDHVQITVAEEIGVGHRAGFYEENGLLRDMFQNHMLQILSLVAMEPPSSFQADRIRDEKFKVLQSASIARYPDGRLMAVTGQYTSGNQSANFMAGYREEDGVKPDSDTETYAAAVINIDNWRWKGVPFMLRSGKRLSQRATQVAIVFKPIPHSIFCPDATLEHPRNMLIMDIQPKESFHLIVNGKIPGPKLCMSTMSMSFDYDNLVEKPISDAYERLILDAILGDQTLFVRHDNLMAAWNLLDPLLESLSVPNRYKAGSWGPDEADKLAESINRKWLKPGRGK</sequence>
<evidence type="ECO:0000313" key="11">
    <source>
        <dbReference type="Proteomes" id="UP000233256"/>
    </source>
</evidence>
<dbReference type="PANTHER" id="PTHR23429:SF0">
    <property type="entry name" value="GLUCOSE-6-PHOSPHATE 1-DEHYDROGENASE"/>
    <property type="match status" value="1"/>
</dbReference>
<dbReference type="InterPro" id="IPR001282">
    <property type="entry name" value="G6P_DH"/>
</dbReference>
<dbReference type="Gene3D" id="3.30.360.10">
    <property type="entry name" value="Dihydrodipicolinate Reductase, domain 2"/>
    <property type="match status" value="1"/>
</dbReference>